<gene>
    <name evidence="7" type="primary">lptG</name>
    <name evidence="7" type="ORF">LGQ03_02430</name>
</gene>
<accession>A0ABS8BQS9</accession>
<evidence type="ECO:0000256" key="5">
    <source>
        <dbReference type="ARBA" id="ARBA00023136"/>
    </source>
</evidence>
<evidence type="ECO:0000313" key="7">
    <source>
        <dbReference type="EMBL" id="MCB5198087.1"/>
    </source>
</evidence>
<dbReference type="Proteomes" id="UP001138961">
    <property type="component" value="Unassembled WGS sequence"/>
</dbReference>
<name>A0ABS8BQS9_9RHOB</name>
<feature type="transmembrane region" description="Helical" evidence="6">
    <location>
        <begin position="337"/>
        <end position="359"/>
    </location>
</feature>
<evidence type="ECO:0000313" key="8">
    <source>
        <dbReference type="Proteomes" id="UP001138961"/>
    </source>
</evidence>
<feature type="transmembrane region" description="Helical" evidence="6">
    <location>
        <begin position="311"/>
        <end position="331"/>
    </location>
</feature>
<feature type="transmembrane region" description="Helical" evidence="6">
    <location>
        <begin position="12"/>
        <end position="32"/>
    </location>
</feature>
<keyword evidence="5 6" id="KW-0472">Membrane</keyword>
<comment type="caution">
    <text evidence="7">The sequence shown here is derived from an EMBL/GenBank/DDBJ whole genome shotgun (WGS) entry which is preliminary data.</text>
</comment>
<evidence type="ECO:0000256" key="2">
    <source>
        <dbReference type="ARBA" id="ARBA00022475"/>
    </source>
</evidence>
<evidence type="ECO:0000256" key="3">
    <source>
        <dbReference type="ARBA" id="ARBA00022692"/>
    </source>
</evidence>
<comment type="subcellular location">
    <subcellularLocation>
        <location evidence="1">Cell membrane</location>
        <topology evidence="1">Multi-pass membrane protein</topology>
    </subcellularLocation>
</comment>
<protein>
    <submittedName>
        <fullName evidence="7">LPS export ABC transporter permease LptG</fullName>
    </submittedName>
</protein>
<evidence type="ECO:0000256" key="4">
    <source>
        <dbReference type="ARBA" id="ARBA00022989"/>
    </source>
</evidence>
<dbReference type="Pfam" id="PF03739">
    <property type="entry name" value="LptF_LptG"/>
    <property type="match status" value="1"/>
</dbReference>
<dbReference type="PANTHER" id="PTHR33529:SF2">
    <property type="entry name" value="LIPOPOLYSACCHARIDE EXPORT SYSTEM PERMEASE PROTEIN LPTG"/>
    <property type="match status" value="1"/>
</dbReference>
<evidence type="ECO:0000256" key="1">
    <source>
        <dbReference type="ARBA" id="ARBA00004651"/>
    </source>
</evidence>
<organism evidence="7 8">
    <name type="scientific">Loktanella gaetbuli</name>
    <dbReference type="NCBI Taxonomy" id="2881335"/>
    <lineage>
        <taxon>Bacteria</taxon>
        <taxon>Pseudomonadati</taxon>
        <taxon>Pseudomonadota</taxon>
        <taxon>Alphaproteobacteria</taxon>
        <taxon>Rhodobacterales</taxon>
        <taxon>Roseobacteraceae</taxon>
        <taxon>Loktanella</taxon>
    </lineage>
</organism>
<keyword evidence="8" id="KW-1185">Reference proteome</keyword>
<keyword evidence="2" id="KW-1003">Cell membrane</keyword>
<feature type="transmembrane region" description="Helical" evidence="6">
    <location>
        <begin position="60"/>
        <end position="82"/>
    </location>
</feature>
<dbReference type="RefSeq" id="WP_226747094.1">
    <property type="nucleotide sequence ID" value="NZ_JAJATZ010000001.1"/>
</dbReference>
<evidence type="ECO:0000256" key="6">
    <source>
        <dbReference type="SAM" id="Phobius"/>
    </source>
</evidence>
<keyword evidence="4 6" id="KW-1133">Transmembrane helix</keyword>
<reference evidence="7" key="1">
    <citation type="submission" date="2021-10" db="EMBL/GenBank/DDBJ databases">
        <title>Loktanella gaetbuli sp. nov., isolated from a tidal flat.</title>
        <authorList>
            <person name="Park S."/>
            <person name="Yoon J.-H."/>
        </authorList>
    </citation>
    <scope>NUCLEOTIDE SEQUENCE</scope>
    <source>
        <strain evidence="7">TSTF-M6</strain>
    </source>
</reference>
<dbReference type="InterPro" id="IPR005495">
    <property type="entry name" value="LptG/LptF_permease"/>
</dbReference>
<dbReference type="EMBL" id="JAJATZ010000001">
    <property type="protein sequence ID" value="MCB5198087.1"/>
    <property type="molecule type" value="Genomic_DNA"/>
</dbReference>
<dbReference type="InterPro" id="IPR030923">
    <property type="entry name" value="LptG"/>
</dbReference>
<feature type="transmembrane region" description="Helical" evidence="6">
    <location>
        <begin position="94"/>
        <end position="117"/>
    </location>
</feature>
<dbReference type="PANTHER" id="PTHR33529">
    <property type="entry name" value="SLR0882 PROTEIN-RELATED"/>
    <property type="match status" value="1"/>
</dbReference>
<keyword evidence="3 6" id="KW-0812">Transmembrane</keyword>
<proteinExistence type="predicted"/>
<dbReference type="NCBIfam" id="TIGR04408">
    <property type="entry name" value="LptG_lptG"/>
    <property type="match status" value="1"/>
</dbReference>
<sequence length="364" mass="38656">MILDRYFGWRFARAFVTVFGIFALLVVFIGMADTLRRFADDAAGFGQILRLSLLSAPESLYQILPLIVIIAAISMFLGLARTSELVVARAAGRAGLRLLVAPCIVALALGIIVVTVFNPIVAATSRQYEADVAAIEGTGSVLAFSDTGLWLRQGNAAGQTVIHANGADLSGTQLSDVTFLNFGPDGLPQARIKAATAQLADGMWQLTDAKSWPLSGDGNPEALATLAVTAAIPSSLTADEIRNSFGTPSSIPIWELPAFIDRLQAAGFSAQRHQVWFQMELSQPVFFVTMLLTGAGFTMRPQRSGKTGLNVMLAVLVAFGVYFVRNFAQILGDNGDIPAALAAWAPTLAATALALGLLLEREEA</sequence>